<protein>
    <submittedName>
        <fullName evidence="1">BQ2448_1724 protein</fullName>
    </submittedName>
</protein>
<dbReference type="OrthoDB" id="10353160at2759"/>
<name>A0A238F911_9BASI</name>
<dbReference type="AlphaFoldDB" id="A0A238F911"/>
<evidence type="ECO:0000313" key="2">
    <source>
        <dbReference type="Proteomes" id="UP000198372"/>
    </source>
</evidence>
<sequence>MELRLDLDTRIRLGVHGLAPVKFDEASEKVGEMGRASESRREGGLMPIEEAARGDMSLRDWGRARPFKSAGLVDEFQRGFSG</sequence>
<gene>
    <name evidence="1" type="ORF">BQ2448_1724</name>
</gene>
<dbReference type="EMBL" id="FMSP01000005">
    <property type="protein sequence ID" value="SCV70330.1"/>
    <property type="molecule type" value="Genomic_DNA"/>
</dbReference>
<keyword evidence="2" id="KW-1185">Reference proteome</keyword>
<reference evidence="2" key="1">
    <citation type="submission" date="2016-09" db="EMBL/GenBank/DDBJ databases">
        <authorList>
            <person name="Jeantristanb JTB J.-T."/>
            <person name="Ricardo R."/>
        </authorList>
    </citation>
    <scope>NUCLEOTIDE SEQUENCE [LARGE SCALE GENOMIC DNA]</scope>
</reference>
<dbReference type="Proteomes" id="UP000198372">
    <property type="component" value="Unassembled WGS sequence"/>
</dbReference>
<evidence type="ECO:0000313" key="1">
    <source>
        <dbReference type="EMBL" id="SCV70330.1"/>
    </source>
</evidence>
<organism evidence="1 2">
    <name type="scientific">Microbotryum intermedium</name>
    <dbReference type="NCBI Taxonomy" id="269621"/>
    <lineage>
        <taxon>Eukaryota</taxon>
        <taxon>Fungi</taxon>
        <taxon>Dikarya</taxon>
        <taxon>Basidiomycota</taxon>
        <taxon>Pucciniomycotina</taxon>
        <taxon>Microbotryomycetes</taxon>
        <taxon>Microbotryales</taxon>
        <taxon>Microbotryaceae</taxon>
        <taxon>Microbotryum</taxon>
    </lineage>
</organism>
<proteinExistence type="predicted"/>
<accession>A0A238F911</accession>